<evidence type="ECO:0000313" key="3">
    <source>
        <dbReference type="Proteomes" id="UP000594261"/>
    </source>
</evidence>
<sequence length="372" mass="41798">MSSMDQGRRPNKFIANRNNKIYMDLKDIIREHALPFLPAKSLFRFKGVCRDWKLQISTPFFAHNQSNNFHRVMGFFCQSQSKPPSFISLDPNSCGIPDPSLQFLPEPVDIRTSSNGLLCCQGRTGEQPYYICNPATKQWKKLPKPTANHGSNPALVLIFEPSLLNFIAEYKLICAFPSADFDNAYEFEIYSSSEGSWTISREMFFGGAMFMPCSGVHVNGIVYWLSKMGGGGIVFFDLTMERTQRLYSSQNGCLGVMDGKLTVTSAYGQALTVNVLSNSYTNTMGMNSRVKAWDRKLHVNLSDRSELGALPSYTHSAHDQGAVLFASGDVIVFRCDRALHTYDMKTKEFGRLSCEIDNDVRFFGYVNGLVEI</sequence>
<dbReference type="NCBIfam" id="TIGR01640">
    <property type="entry name" value="F_box_assoc_1"/>
    <property type="match status" value="1"/>
</dbReference>
<dbReference type="RefSeq" id="XP_030922896.1">
    <property type="nucleotide sequence ID" value="XM_031067036.1"/>
</dbReference>
<accession>A0A7N2M0M7</accession>
<dbReference type="KEGG" id="qlo:115949752"/>
<dbReference type="InterPro" id="IPR011043">
    <property type="entry name" value="Gal_Oxase/kelch_b-propeller"/>
</dbReference>
<feature type="domain" description="F-box protein At3g26010-like beta-propeller" evidence="1">
    <location>
        <begin position="111"/>
        <end position="285"/>
    </location>
</feature>
<reference evidence="2 3" key="1">
    <citation type="journal article" date="2016" name="G3 (Bethesda)">
        <title>First Draft Assembly and Annotation of the Genome of a California Endemic Oak Quercus lobata Nee (Fagaceae).</title>
        <authorList>
            <person name="Sork V.L."/>
            <person name="Fitz-Gibbon S.T."/>
            <person name="Puiu D."/>
            <person name="Crepeau M."/>
            <person name="Gugger P.F."/>
            <person name="Sherman R."/>
            <person name="Stevens K."/>
            <person name="Langley C.H."/>
            <person name="Pellegrini M."/>
            <person name="Salzberg S.L."/>
        </authorList>
    </citation>
    <scope>NUCLEOTIDE SEQUENCE [LARGE SCALE GENOMIC DNA]</scope>
    <source>
        <strain evidence="2 3">cv. SW786</strain>
    </source>
</reference>
<dbReference type="PANTHER" id="PTHR35546:SF100">
    <property type="entry name" value="F-BOX DOMAIN-CONTAINING PROTEIN"/>
    <property type="match status" value="1"/>
</dbReference>
<evidence type="ECO:0000259" key="1">
    <source>
        <dbReference type="Pfam" id="PF24750"/>
    </source>
</evidence>
<proteinExistence type="predicted"/>
<dbReference type="EnsemblPlants" id="QL06p045688:mrna">
    <property type="protein sequence ID" value="QL06p045688:mrna:CDS:2"/>
    <property type="gene ID" value="QL06p045688"/>
</dbReference>
<dbReference type="Pfam" id="PF24750">
    <property type="entry name" value="b-prop_At3g26010-like"/>
    <property type="match status" value="1"/>
</dbReference>
<dbReference type="EMBL" id="LRBV02000006">
    <property type="status" value="NOT_ANNOTATED_CDS"/>
    <property type="molecule type" value="Genomic_DNA"/>
</dbReference>
<dbReference type="SUPFAM" id="SSF81383">
    <property type="entry name" value="F-box domain"/>
    <property type="match status" value="1"/>
</dbReference>
<dbReference type="InParanoid" id="A0A7N2M0M7"/>
<dbReference type="InterPro" id="IPR017451">
    <property type="entry name" value="F-box-assoc_interact_dom"/>
</dbReference>
<dbReference type="AlphaFoldDB" id="A0A7N2M0M7"/>
<name>A0A7N2M0M7_QUELO</name>
<organism evidence="2 3">
    <name type="scientific">Quercus lobata</name>
    <name type="common">Valley oak</name>
    <dbReference type="NCBI Taxonomy" id="97700"/>
    <lineage>
        <taxon>Eukaryota</taxon>
        <taxon>Viridiplantae</taxon>
        <taxon>Streptophyta</taxon>
        <taxon>Embryophyta</taxon>
        <taxon>Tracheophyta</taxon>
        <taxon>Spermatophyta</taxon>
        <taxon>Magnoliopsida</taxon>
        <taxon>eudicotyledons</taxon>
        <taxon>Gunneridae</taxon>
        <taxon>Pentapetalae</taxon>
        <taxon>rosids</taxon>
        <taxon>fabids</taxon>
        <taxon>Fagales</taxon>
        <taxon>Fagaceae</taxon>
        <taxon>Quercus</taxon>
    </lineage>
</organism>
<dbReference type="PANTHER" id="PTHR35546">
    <property type="entry name" value="F-BOX PROTEIN INTERACTION DOMAIN PROTEIN-RELATED"/>
    <property type="match status" value="1"/>
</dbReference>
<dbReference type="InterPro" id="IPR036047">
    <property type="entry name" value="F-box-like_dom_sf"/>
</dbReference>
<evidence type="ECO:0000313" key="2">
    <source>
        <dbReference type="EnsemblPlants" id="QL06p045688:mrna:CDS:2"/>
    </source>
</evidence>
<dbReference type="RefSeq" id="XP_030922897.1">
    <property type="nucleotide sequence ID" value="XM_031067037.1"/>
</dbReference>
<reference evidence="2" key="2">
    <citation type="submission" date="2021-01" db="UniProtKB">
        <authorList>
            <consortium name="EnsemblPlants"/>
        </authorList>
    </citation>
    <scope>IDENTIFICATION</scope>
</reference>
<gene>
    <name evidence="2" type="primary">LOC115949752</name>
</gene>
<dbReference type="InterPro" id="IPR056592">
    <property type="entry name" value="Beta-prop_At3g26010-like"/>
</dbReference>
<dbReference type="Gramene" id="QL06p045688:mrna">
    <property type="protein sequence ID" value="QL06p045688:mrna:CDS:2"/>
    <property type="gene ID" value="QL06p045688"/>
</dbReference>
<dbReference type="InterPro" id="IPR055290">
    <property type="entry name" value="At3g26010-like"/>
</dbReference>
<dbReference type="GeneID" id="115949752"/>
<dbReference type="OrthoDB" id="1916346at2759"/>
<protein>
    <recommendedName>
        <fullName evidence="1">F-box protein At3g26010-like beta-propeller domain-containing protein</fullName>
    </recommendedName>
</protein>
<dbReference type="SUPFAM" id="SSF50965">
    <property type="entry name" value="Galactose oxidase, central domain"/>
    <property type="match status" value="1"/>
</dbReference>
<dbReference type="OMA" id="EYKLVCA"/>
<dbReference type="Proteomes" id="UP000594261">
    <property type="component" value="Chromosome 6"/>
</dbReference>
<keyword evidence="3" id="KW-1185">Reference proteome</keyword>